<dbReference type="AlphaFoldDB" id="A0A542E349"/>
<feature type="domain" description="HTH tetR-type" evidence="4">
    <location>
        <begin position="18"/>
        <end position="58"/>
    </location>
</feature>
<evidence type="ECO:0000256" key="1">
    <source>
        <dbReference type="ARBA" id="ARBA00023015"/>
    </source>
</evidence>
<evidence type="ECO:0000256" key="2">
    <source>
        <dbReference type="ARBA" id="ARBA00023125"/>
    </source>
</evidence>
<gene>
    <name evidence="6" type="ORF">FB458_2870</name>
</gene>
<dbReference type="SUPFAM" id="SSF48498">
    <property type="entry name" value="Tetracyclin repressor-like, C-terminal domain"/>
    <property type="match status" value="1"/>
</dbReference>
<dbReference type="Proteomes" id="UP000317893">
    <property type="component" value="Unassembled WGS sequence"/>
</dbReference>
<dbReference type="InterPro" id="IPR001647">
    <property type="entry name" value="HTH_TetR"/>
</dbReference>
<dbReference type="PANTHER" id="PTHR47506">
    <property type="entry name" value="TRANSCRIPTIONAL REGULATORY PROTEIN"/>
    <property type="match status" value="1"/>
</dbReference>
<name>A0A542E349_9MICO</name>
<protein>
    <submittedName>
        <fullName evidence="6">TetR family transcriptional regulator</fullName>
    </submittedName>
</protein>
<dbReference type="SUPFAM" id="SSF46689">
    <property type="entry name" value="Homeodomain-like"/>
    <property type="match status" value="1"/>
</dbReference>
<dbReference type="Pfam" id="PF21993">
    <property type="entry name" value="TetR_C_13_2"/>
    <property type="match status" value="1"/>
</dbReference>
<dbReference type="GO" id="GO:0003677">
    <property type="term" value="F:DNA binding"/>
    <property type="evidence" value="ECO:0007669"/>
    <property type="project" value="UniProtKB-KW"/>
</dbReference>
<evidence type="ECO:0000259" key="4">
    <source>
        <dbReference type="Pfam" id="PF00440"/>
    </source>
</evidence>
<dbReference type="InterPro" id="IPR009057">
    <property type="entry name" value="Homeodomain-like_sf"/>
</dbReference>
<dbReference type="PANTHER" id="PTHR47506:SF1">
    <property type="entry name" value="HTH-TYPE TRANSCRIPTIONAL REGULATOR YJDC"/>
    <property type="match status" value="1"/>
</dbReference>
<dbReference type="OrthoDB" id="116659at2"/>
<dbReference type="InterPro" id="IPR036271">
    <property type="entry name" value="Tet_transcr_reg_TetR-rel_C_sf"/>
</dbReference>
<evidence type="ECO:0000259" key="5">
    <source>
        <dbReference type="Pfam" id="PF21993"/>
    </source>
</evidence>
<keyword evidence="3" id="KW-0804">Transcription</keyword>
<sequence>MARTVLDRSDAVRELAVVFRRRGFEGATLSVIREETGIGRGSLYHFFPDGKSDMARAVLDEVRAWFDEQVFGPLRTGADPADAVSASLRVVEDYFASRERVCLFAVMTLGAEQETSAREVRRYFADWVDALALALSRGGVGEPEAAEAALDAVAAVQGALTLARALDDDTVLTGVVARTGRRLRAALDRPA</sequence>
<evidence type="ECO:0000313" key="6">
    <source>
        <dbReference type="EMBL" id="TQJ09756.1"/>
    </source>
</evidence>
<keyword evidence="7" id="KW-1185">Reference proteome</keyword>
<organism evidence="6 7">
    <name type="scientific">Lapillicoccus jejuensis</name>
    <dbReference type="NCBI Taxonomy" id="402171"/>
    <lineage>
        <taxon>Bacteria</taxon>
        <taxon>Bacillati</taxon>
        <taxon>Actinomycetota</taxon>
        <taxon>Actinomycetes</taxon>
        <taxon>Micrococcales</taxon>
        <taxon>Intrasporangiaceae</taxon>
        <taxon>Lapillicoccus</taxon>
    </lineage>
</organism>
<dbReference type="Gene3D" id="1.10.357.10">
    <property type="entry name" value="Tetracycline Repressor, domain 2"/>
    <property type="match status" value="1"/>
</dbReference>
<keyword evidence="2" id="KW-0238">DNA-binding</keyword>
<dbReference type="Pfam" id="PF00440">
    <property type="entry name" value="TetR_N"/>
    <property type="match status" value="1"/>
</dbReference>
<accession>A0A542E349</accession>
<keyword evidence="1" id="KW-0805">Transcription regulation</keyword>
<feature type="domain" description="Transcriptional regulator LmrA/YxaF-like C-terminal" evidence="5">
    <location>
        <begin position="80"/>
        <end position="175"/>
    </location>
</feature>
<dbReference type="EMBL" id="VFMN01000001">
    <property type="protein sequence ID" value="TQJ09756.1"/>
    <property type="molecule type" value="Genomic_DNA"/>
</dbReference>
<dbReference type="RefSeq" id="WP_141849078.1">
    <property type="nucleotide sequence ID" value="NZ_BAAAPR010000007.1"/>
</dbReference>
<proteinExistence type="predicted"/>
<evidence type="ECO:0000256" key="3">
    <source>
        <dbReference type="ARBA" id="ARBA00023163"/>
    </source>
</evidence>
<evidence type="ECO:0000313" key="7">
    <source>
        <dbReference type="Proteomes" id="UP000317893"/>
    </source>
</evidence>
<reference evidence="6 7" key="1">
    <citation type="submission" date="2019-06" db="EMBL/GenBank/DDBJ databases">
        <title>Sequencing the genomes of 1000 actinobacteria strains.</title>
        <authorList>
            <person name="Klenk H.-P."/>
        </authorList>
    </citation>
    <scope>NUCLEOTIDE SEQUENCE [LARGE SCALE GENOMIC DNA]</scope>
    <source>
        <strain evidence="6 7">DSM 18607</strain>
    </source>
</reference>
<dbReference type="InterPro" id="IPR054156">
    <property type="entry name" value="YxaF_TetR_C"/>
</dbReference>
<comment type="caution">
    <text evidence="6">The sequence shown here is derived from an EMBL/GenBank/DDBJ whole genome shotgun (WGS) entry which is preliminary data.</text>
</comment>